<sequence length="207" mass="23339">MTGRPWRPTARRWTPSSTTCSPPSASVRYRHIDALFDQGGRNVIDWRLVEAHWRDLMRVSIAIREGTLASPLLRRLGSNSKRNQIYRAFREVGRAVASVQLLRFISDPSLRRRVTAATNKVESFNNFTDWLAFCNGGVIAENDPAEQEKAVKLTSLLANCVIFHTGPGPHEHRAELQAEGWQFTGEDLTAICRPWPESHPTNISPPV</sequence>
<dbReference type="RefSeq" id="WP_346159609.1">
    <property type="nucleotide sequence ID" value="NZ_BAAABZ010000015.1"/>
</dbReference>
<dbReference type="Proteomes" id="UP001501576">
    <property type="component" value="Unassembled WGS sequence"/>
</dbReference>
<evidence type="ECO:0000256" key="1">
    <source>
        <dbReference type="SAM" id="MobiDB-lite"/>
    </source>
</evidence>
<feature type="domain" description="Tn3 transposase DDE" evidence="2">
    <location>
        <begin position="22"/>
        <end position="191"/>
    </location>
</feature>
<gene>
    <name evidence="3" type="ORF">GCM10010390_27890</name>
</gene>
<accession>A0ABN1CQQ8</accession>
<feature type="region of interest" description="Disordered" evidence="1">
    <location>
        <begin position="1"/>
        <end position="20"/>
    </location>
</feature>
<dbReference type="InterPro" id="IPR002513">
    <property type="entry name" value="Tn3_Tnp_DDE_dom"/>
</dbReference>
<reference evidence="3 4" key="1">
    <citation type="journal article" date="2019" name="Int. J. Syst. Evol. Microbiol.">
        <title>The Global Catalogue of Microorganisms (GCM) 10K type strain sequencing project: providing services to taxonomists for standard genome sequencing and annotation.</title>
        <authorList>
            <consortium name="The Broad Institute Genomics Platform"/>
            <consortium name="The Broad Institute Genome Sequencing Center for Infectious Disease"/>
            <person name="Wu L."/>
            <person name="Ma J."/>
        </authorList>
    </citation>
    <scope>NUCLEOTIDE SEQUENCE [LARGE SCALE GENOMIC DNA]</scope>
    <source>
        <strain evidence="3 4">JCM 5052</strain>
    </source>
</reference>
<protein>
    <recommendedName>
        <fullName evidence="2">Tn3 transposase DDE domain-containing protein</fullName>
    </recommendedName>
</protein>
<comment type="caution">
    <text evidence="3">The sequence shown here is derived from an EMBL/GenBank/DDBJ whole genome shotgun (WGS) entry which is preliminary data.</text>
</comment>
<keyword evidence="4" id="KW-1185">Reference proteome</keyword>
<name>A0ABN1CQQ8_9ACTN</name>
<organism evidence="3 4">
    <name type="scientific">Streptomyces mordarskii</name>
    <dbReference type="NCBI Taxonomy" id="1226758"/>
    <lineage>
        <taxon>Bacteria</taxon>
        <taxon>Bacillati</taxon>
        <taxon>Actinomycetota</taxon>
        <taxon>Actinomycetes</taxon>
        <taxon>Kitasatosporales</taxon>
        <taxon>Streptomycetaceae</taxon>
        <taxon>Streptomyces</taxon>
    </lineage>
</organism>
<evidence type="ECO:0000259" key="2">
    <source>
        <dbReference type="Pfam" id="PF01526"/>
    </source>
</evidence>
<evidence type="ECO:0000313" key="4">
    <source>
        <dbReference type="Proteomes" id="UP001501576"/>
    </source>
</evidence>
<dbReference type="EMBL" id="BAAABZ010000015">
    <property type="protein sequence ID" value="GAA0523892.1"/>
    <property type="molecule type" value="Genomic_DNA"/>
</dbReference>
<dbReference type="Pfam" id="PF01526">
    <property type="entry name" value="DDE_Tnp_Tn3"/>
    <property type="match status" value="1"/>
</dbReference>
<evidence type="ECO:0000313" key="3">
    <source>
        <dbReference type="EMBL" id="GAA0523892.1"/>
    </source>
</evidence>
<proteinExistence type="predicted"/>